<feature type="domain" description="Glycosyl hydrolase family 32 N-terminal" evidence="10">
    <location>
        <begin position="28"/>
        <end position="338"/>
    </location>
</feature>
<dbReference type="Gene3D" id="2.115.10.20">
    <property type="entry name" value="Glycosyl hydrolase domain, family 43"/>
    <property type="match status" value="1"/>
</dbReference>
<dbReference type="InterPro" id="IPR051214">
    <property type="entry name" value="GH32_Enzymes"/>
</dbReference>
<sequence>MSLKLEKARAYEKEHSKKIIGDMRPAFHLSPYVGWMNDPNGLSFYRGMYHMFYQYHPYNSKWGPMHWGHAVSKDLLHWEYLPAAIAPDMPYDDYGCFSGSAVELDDGRHLLMYTGVTRVENEEGEMVDCQTQCLAIGDGLNYVKYENNPVLTEADLPDGASKIDFRDPKLWRDNEGIYWAVVGSRIADGSGQILLFRSENAFSWEYFSTLDENKNRFGKMWECPDFFELDGKHVLLTSPQDMLPVGFEYHNGNGNICFIGDFDKEKGKFKEQYNQAVDYGIDFYAHQTIETQDNRRVIIAWMQNWDACAIRAHDEAWAGQMTLPREIWIENNRLYQKPTKEYESCLKNKVEYKGVEISQSKEVQLEEINGRVLDLQLQIRAKDAENPYYKFTIYFAKGGGAYTSLNIRPYEGIVKIDRKFSGTRRAILHQRRMFVPNIEDGSIKLRIILDRYSCEIFVGNGEQTMTTAIYTEQSARDITFACDGDALMDIIKQDIIM</sequence>
<comment type="catalytic activity">
    <reaction evidence="8">
        <text>Hydrolysis of terminal non-reducing beta-D-fructofuranoside residues in beta-D-fructofuranosides.</text>
        <dbReference type="EC" id="3.2.1.26"/>
    </reaction>
</comment>
<dbReference type="SUPFAM" id="SSF75005">
    <property type="entry name" value="Arabinanase/levansucrase/invertase"/>
    <property type="match status" value="1"/>
</dbReference>
<dbReference type="Gene3D" id="2.60.120.560">
    <property type="entry name" value="Exo-inulinase, domain 1"/>
    <property type="match status" value="1"/>
</dbReference>
<dbReference type="InterPro" id="IPR013148">
    <property type="entry name" value="Glyco_hydro_32_N"/>
</dbReference>
<dbReference type="InterPro" id="IPR001362">
    <property type="entry name" value="Glyco_hydro_32"/>
</dbReference>
<evidence type="ECO:0000256" key="7">
    <source>
        <dbReference type="ARBA" id="ARBA00033367"/>
    </source>
</evidence>
<dbReference type="AlphaFoldDB" id="E6LS48"/>
<name>E6LS48_9FIRM</name>
<dbReference type="InterPro" id="IPR006232">
    <property type="entry name" value="Suc6P_hydrolase"/>
</dbReference>
<dbReference type="Pfam" id="PF08244">
    <property type="entry name" value="Glyco_hydro_32C"/>
    <property type="match status" value="1"/>
</dbReference>
<evidence type="ECO:0000256" key="3">
    <source>
        <dbReference type="ARBA" id="ARBA00012758"/>
    </source>
</evidence>
<dbReference type="PANTHER" id="PTHR43101">
    <property type="entry name" value="BETA-FRUCTOSIDASE"/>
    <property type="match status" value="1"/>
</dbReference>
<evidence type="ECO:0000313" key="13">
    <source>
        <dbReference type="Proteomes" id="UP000003434"/>
    </source>
</evidence>
<dbReference type="EC" id="3.2.1.26" evidence="3 8"/>
<evidence type="ECO:0000256" key="6">
    <source>
        <dbReference type="ARBA" id="ARBA00023295"/>
    </source>
</evidence>
<dbReference type="InterPro" id="IPR013189">
    <property type="entry name" value="Glyco_hydro_32_C"/>
</dbReference>
<comment type="pathway">
    <text evidence="1 9">Glycan biosynthesis; sucrose metabolism.</text>
</comment>
<keyword evidence="5 8" id="KW-0378">Hydrolase</keyword>
<dbReference type="EMBL" id="AEPW01000106">
    <property type="protein sequence ID" value="EFU75425.1"/>
    <property type="molecule type" value="Genomic_DNA"/>
</dbReference>
<evidence type="ECO:0000313" key="12">
    <source>
        <dbReference type="EMBL" id="EFU75425.1"/>
    </source>
</evidence>
<dbReference type="SMART" id="SM00640">
    <property type="entry name" value="Glyco_32"/>
    <property type="match status" value="1"/>
</dbReference>
<reference evidence="12 13" key="1">
    <citation type="submission" date="2010-12" db="EMBL/GenBank/DDBJ databases">
        <authorList>
            <person name="Muzny D."/>
            <person name="Qin X."/>
            <person name="Deng J."/>
            <person name="Jiang H."/>
            <person name="Liu Y."/>
            <person name="Qu J."/>
            <person name="Song X.-Z."/>
            <person name="Zhang L."/>
            <person name="Thornton R."/>
            <person name="Coyle M."/>
            <person name="Francisco L."/>
            <person name="Jackson L."/>
            <person name="Javaid M."/>
            <person name="Korchina V."/>
            <person name="Kovar C."/>
            <person name="Mata R."/>
            <person name="Mathew T."/>
            <person name="Ngo R."/>
            <person name="Nguyen L."/>
            <person name="Nguyen N."/>
            <person name="Okwuonu G."/>
            <person name="Ongeri F."/>
            <person name="Pham C."/>
            <person name="Simmons D."/>
            <person name="Wilczek-Boney K."/>
            <person name="Hale W."/>
            <person name="Jakkamsetti A."/>
            <person name="Pham P."/>
            <person name="Ruth R."/>
            <person name="San Lucas F."/>
            <person name="Warren J."/>
            <person name="Zhang J."/>
            <person name="Zhao Z."/>
            <person name="Zhou C."/>
            <person name="Zhu D."/>
            <person name="Lee S."/>
            <person name="Bess C."/>
            <person name="Blankenburg K."/>
            <person name="Forbes L."/>
            <person name="Fu Q."/>
            <person name="Gubbala S."/>
            <person name="Hirani K."/>
            <person name="Jayaseelan J.C."/>
            <person name="Lara F."/>
            <person name="Munidasa M."/>
            <person name="Palculict T."/>
            <person name="Patil S."/>
            <person name="Pu L.-L."/>
            <person name="Saada N."/>
            <person name="Tang L."/>
            <person name="Weissenberger G."/>
            <person name="Zhu Y."/>
            <person name="Hemphill L."/>
            <person name="Shang Y."/>
            <person name="Youmans B."/>
            <person name="Ayvaz T."/>
            <person name="Ross M."/>
            <person name="Santibanez J."/>
            <person name="Aqrawi P."/>
            <person name="Gross S."/>
            <person name="Joshi V."/>
            <person name="Fowler G."/>
            <person name="Nazareth L."/>
            <person name="Reid J."/>
            <person name="Worley K."/>
            <person name="Petrosino J."/>
            <person name="Highlander S."/>
            <person name="Gibbs R."/>
        </authorList>
    </citation>
    <scope>NUCLEOTIDE SEQUENCE [LARGE SCALE GENOMIC DNA]</scope>
    <source>
        <strain evidence="12 13">DSM 3986</strain>
    </source>
</reference>
<accession>E6LS48</accession>
<dbReference type="UniPathway" id="UPA00238"/>
<evidence type="ECO:0000256" key="2">
    <source>
        <dbReference type="ARBA" id="ARBA00009902"/>
    </source>
</evidence>
<organism evidence="12 13">
    <name type="scientific">Lachnoanaerobaculum saburreum DSM 3986</name>
    <dbReference type="NCBI Taxonomy" id="887325"/>
    <lineage>
        <taxon>Bacteria</taxon>
        <taxon>Bacillati</taxon>
        <taxon>Bacillota</taxon>
        <taxon>Clostridia</taxon>
        <taxon>Lachnospirales</taxon>
        <taxon>Lachnospiraceae</taxon>
        <taxon>Lachnoanaerobaculum</taxon>
    </lineage>
</organism>
<evidence type="ECO:0000256" key="5">
    <source>
        <dbReference type="ARBA" id="ARBA00022801"/>
    </source>
</evidence>
<evidence type="ECO:0000256" key="9">
    <source>
        <dbReference type="RuleBase" id="RU365015"/>
    </source>
</evidence>
<dbReference type="CDD" id="cd08996">
    <property type="entry name" value="GH32_FFase"/>
    <property type="match status" value="1"/>
</dbReference>
<dbReference type="GO" id="GO:0005985">
    <property type="term" value="P:sucrose metabolic process"/>
    <property type="evidence" value="ECO:0007669"/>
    <property type="project" value="UniProtKB-UniPathway"/>
</dbReference>
<dbReference type="Proteomes" id="UP000003434">
    <property type="component" value="Unassembled WGS sequence"/>
</dbReference>
<keyword evidence="9" id="KW-0963">Cytoplasm</keyword>
<evidence type="ECO:0000259" key="11">
    <source>
        <dbReference type="Pfam" id="PF08244"/>
    </source>
</evidence>
<comment type="function">
    <text evidence="9">Enables the bacterium to metabolize sucrose as a sole carbon source.</text>
</comment>
<dbReference type="InterPro" id="IPR023296">
    <property type="entry name" value="Glyco_hydro_beta-prop_sf"/>
</dbReference>
<keyword evidence="6 8" id="KW-0326">Glycosidase</keyword>
<comment type="caution">
    <text evidence="12">The sequence shown here is derived from an EMBL/GenBank/DDBJ whole genome shotgun (WGS) entry which is preliminary data.</text>
</comment>
<dbReference type="SUPFAM" id="SSF49899">
    <property type="entry name" value="Concanavalin A-like lectins/glucanases"/>
    <property type="match status" value="1"/>
</dbReference>
<dbReference type="PROSITE" id="PS00609">
    <property type="entry name" value="GLYCOSYL_HYDROL_F32"/>
    <property type="match status" value="1"/>
</dbReference>
<evidence type="ECO:0000256" key="4">
    <source>
        <dbReference type="ARBA" id="ARBA00019623"/>
    </source>
</evidence>
<dbReference type="GO" id="GO:0004564">
    <property type="term" value="F:beta-fructofuranosidase activity"/>
    <property type="evidence" value="ECO:0007669"/>
    <property type="project" value="UniProtKB-EC"/>
</dbReference>
<dbReference type="NCBIfam" id="TIGR01322">
    <property type="entry name" value="scrB_fam"/>
    <property type="match status" value="1"/>
</dbReference>
<evidence type="ECO:0000256" key="8">
    <source>
        <dbReference type="RuleBase" id="RU362110"/>
    </source>
</evidence>
<dbReference type="HOGENOM" id="CLU_001528_7_0_9"/>
<comment type="subcellular location">
    <subcellularLocation>
        <location evidence="9">Cytoplasm</location>
    </subcellularLocation>
</comment>
<dbReference type="Pfam" id="PF00251">
    <property type="entry name" value="Glyco_hydro_32N"/>
    <property type="match status" value="1"/>
</dbReference>
<dbReference type="RefSeq" id="WP_008752542.1">
    <property type="nucleotide sequence ID" value="NZ_GL622296.1"/>
</dbReference>
<evidence type="ECO:0000259" key="10">
    <source>
        <dbReference type="Pfam" id="PF00251"/>
    </source>
</evidence>
<gene>
    <name evidence="12" type="ORF">HMPREF0381_2783</name>
</gene>
<protein>
    <recommendedName>
        <fullName evidence="4 8">Sucrose-6-phosphate hydrolase</fullName>
        <ecNumber evidence="3 8">3.2.1.26</ecNumber>
    </recommendedName>
    <alternativeName>
        <fullName evidence="7 9">Invertase</fullName>
    </alternativeName>
</protein>
<dbReference type="InterPro" id="IPR013320">
    <property type="entry name" value="ConA-like_dom_sf"/>
</dbReference>
<comment type="similarity">
    <text evidence="2 8">Belongs to the glycosyl hydrolase 32 family.</text>
</comment>
<proteinExistence type="inferred from homology"/>
<feature type="domain" description="Glycosyl hydrolase family 32 C-terminal" evidence="11">
    <location>
        <begin position="341"/>
        <end position="484"/>
    </location>
</feature>
<keyword evidence="9" id="KW-0119">Carbohydrate metabolism</keyword>
<evidence type="ECO:0000256" key="1">
    <source>
        <dbReference type="ARBA" id="ARBA00004914"/>
    </source>
</evidence>
<dbReference type="eggNOG" id="COG1621">
    <property type="taxonomic scope" value="Bacteria"/>
</dbReference>
<dbReference type="GO" id="GO:0005737">
    <property type="term" value="C:cytoplasm"/>
    <property type="evidence" value="ECO:0007669"/>
    <property type="project" value="UniProtKB-SubCell"/>
</dbReference>
<dbReference type="InterPro" id="IPR018053">
    <property type="entry name" value="Glyco_hydro_32_AS"/>
</dbReference>
<dbReference type="PANTHER" id="PTHR43101:SF1">
    <property type="entry name" value="BETA-FRUCTOSIDASE"/>
    <property type="match status" value="1"/>
</dbReference>